<dbReference type="EC" id="3.2.2.21" evidence="2"/>
<sequence>MSGTPYDALLAADPVLRRIARTHGRPDPFHWSAGGRRTATNFGALLLHVTSQQISTNVAVVLFDRLVAAAGPELTAEAVQGLGPDRIHALGLSHAKAEAMADIARLQISGAIDVENLGALGDDEVIAALTAARGVGPWTAQMFLLHQLRRPDVLPAGDLGIRHAIQRAWEQPAVPSVDEAREFGARWSPFRSYAAALLWASL</sequence>
<organism evidence="6 7">
    <name type="scientific">Paractinoplanes atraurantiacus</name>
    <dbReference type="NCBI Taxonomy" id="1036182"/>
    <lineage>
        <taxon>Bacteria</taxon>
        <taxon>Bacillati</taxon>
        <taxon>Actinomycetota</taxon>
        <taxon>Actinomycetes</taxon>
        <taxon>Micromonosporales</taxon>
        <taxon>Micromonosporaceae</taxon>
        <taxon>Paractinoplanes</taxon>
    </lineage>
</organism>
<evidence type="ECO:0000256" key="4">
    <source>
        <dbReference type="ARBA" id="ARBA00023204"/>
    </source>
</evidence>
<dbReference type="Gene3D" id="1.10.340.30">
    <property type="entry name" value="Hypothetical protein, domain 2"/>
    <property type="match status" value="1"/>
</dbReference>
<dbReference type="InterPro" id="IPR051912">
    <property type="entry name" value="Alkylbase_DNA_Glycosylase/TA"/>
</dbReference>
<accession>A0A285GRL6</accession>
<keyword evidence="4" id="KW-0234">DNA repair</keyword>
<reference evidence="6 7" key="1">
    <citation type="submission" date="2017-09" db="EMBL/GenBank/DDBJ databases">
        <authorList>
            <person name="Ehlers B."/>
            <person name="Leendertz F.H."/>
        </authorList>
    </citation>
    <scope>NUCLEOTIDE SEQUENCE [LARGE SCALE GENOMIC DNA]</scope>
    <source>
        <strain evidence="6 7">CGMCC 4.6857</strain>
    </source>
</reference>
<evidence type="ECO:0000256" key="1">
    <source>
        <dbReference type="ARBA" id="ARBA00000086"/>
    </source>
</evidence>
<dbReference type="Proteomes" id="UP000219612">
    <property type="component" value="Unassembled WGS sequence"/>
</dbReference>
<dbReference type="PANTHER" id="PTHR43003:SF5">
    <property type="entry name" value="DNA-3-METHYLADENINE GLYCOSYLASE"/>
    <property type="match status" value="1"/>
</dbReference>
<keyword evidence="7" id="KW-1185">Reference proteome</keyword>
<dbReference type="OrthoDB" id="9811249at2"/>
<dbReference type="PANTHER" id="PTHR43003">
    <property type="entry name" value="DNA-3-METHYLADENINE GLYCOSYLASE"/>
    <property type="match status" value="1"/>
</dbReference>
<evidence type="ECO:0000259" key="5">
    <source>
        <dbReference type="SMART" id="SM00478"/>
    </source>
</evidence>
<dbReference type="GO" id="GO:0032131">
    <property type="term" value="F:alkylated DNA binding"/>
    <property type="evidence" value="ECO:0007669"/>
    <property type="project" value="TreeGrafter"/>
</dbReference>
<feature type="domain" description="HhH-GPD" evidence="5">
    <location>
        <begin position="50"/>
        <end position="202"/>
    </location>
</feature>
<dbReference type="Gene3D" id="1.10.1670.40">
    <property type="match status" value="1"/>
</dbReference>
<dbReference type="RefSeq" id="WP_097319167.1">
    <property type="nucleotide sequence ID" value="NZ_OBDY01000002.1"/>
</dbReference>
<dbReference type="GO" id="GO:0008725">
    <property type="term" value="F:DNA-3-methyladenine glycosylase activity"/>
    <property type="evidence" value="ECO:0007669"/>
    <property type="project" value="TreeGrafter"/>
</dbReference>
<evidence type="ECO:0000256" key="3">
    <source>
        <dbReference type="ARBA" id="ARBA00022763"/>
    </source>
</evidence>
<gene>
    <name evidence="6" type="ORF">SAMN05421748_102432</name>
</gene>
<dbReference type="CDD" id="cd00056">
    <property type="entry name" value="ENDO3c"/>
    <property type="match status" value="1"/>
</dbReference>
<evidence type="ECO:0000313" key="6">
    <source>
        <dbReference type="EMBL" id="SNY25923.1"/>
    </source>
</evidence>
<keyword evidence="3" id="KW-0227">DNA damage</keyword>
<dbReference type="GO" id="GO:0043916">
    <property type="term" value="F:DNA-7-methylguanine glycosylase activity"/>
    <property type="evidence" value="ECO:0007669"/>
    <property type="project" value="TreeGrafter"/>
</dbReference>
<dbReference type="GO" id="GO:0006285">
    <property type="term" value="P:base-excision repair, AP site formation"/>
    <property type="evidence" value="ECO:0007669"/>
    <property type="project" value="TreeGrafter"/>
</dbReference>
<evidence type="ECO:0000313" key="7">
    <source>
        <dbReference type="Proteomes" id="UP000219612"/>
    </source>
</evidence>
<dbReference type="GO" id="GO:0006307">
    <property type="term" value="P:DNA alkylation repair"/>
    <property type="evidence" value="ECO:0007669"/>
    <property type="project" value="TreeGrafter"/>
</dbReference>
<dbReference type="SUPFAM" id="SSF48150">
    <property type="entry name" value="DNA-glycosylase"/>
    <property type="match status" value="1"/>
</dbReference>
<dbReference type="EMBL" id="OBDY01000002">
    <property type="protein sequence ID" value="SNY25923.1"/>
    <property type="molecule type" value="Genomic_DNA"/>
</dbReference>
<protein>
    <recommendedName>
        <fullName evidence="2">DNA-3-methyladenine glycosylase II</fullName>
        <ecNumber evidence="2">3.2.2.21</ecNumber>
    </recommendedName>
</protein>
<dbReference type="InterPro" id="IPR011257">
    <property type="entry name" value="DNA_glycosylase"/>
</dbReference>
<dbReference type="InterPro" id="IPR003265">
    <property type="entry name" value="HhH-GPD_domain"/>
</dbReference>
<dbReference type="AlphaFoldDB" id="A0A285GRL6"/>
<dbReference type="Pfam" id="PF00730">
    <property type="entry name" value="HhH-GPD"/>
    <property type="match status" value="1"/>
</dbReference>
<dbReference type="SMART" id="SM00478">
    <property type="entry name" value="ENDO3c"/>
    <property type="match status" value="1"/>
</dbReference>
<name>A0A285GRL6_9ACTN</name>
<comment type="catalytic activity">
    <reaction evidence="1">
        <text>Hydrolysis of alkylated DNA, releasing 3-methyladenine, 3-methylguanine, 7-methylguanine and 7-methyladenine.</text>
        <dbReference type="EC" id="3.2.2.21"/>
    </reaction>
</comment>
<dbReference type="GO" id="GO:0032993">
    <property type="term" value="C:protein-DNA complex"/>
    <property type="evidence" value="ECO:0007669"/>
    <property type="project" value="TreeGrafter"/>
</dbReference>
<evidence type="ECO:0000256" key="2">
    <source>
        <dbReference type="ARBA" id="ARBA00012000"/>
    </source>
</evidence>
<proteinExistence type="predicted"/>